<dbReference type="InterPro" id="IPR004875">
    <property type="entry name" value="DDE_SF_endonuclease_dom"/>
</dbReference>
<organism evidence="2 3">
    <name type="scientific">Photinus pyralis</name>
    <name type="common">Common eastern firefly</name>
    <name type="synonym">Lampyris pyralis</name>
    <dbReference type="NCBI Taxonomy" id="7054"/>
    <lineage>
        <taxon>Eukaryota</taxon>
        <taxon>Metazoa</taxon>
        <taxon>Ecdysozoa</taxon>
        <taxon>Arthropoda</taxon>
        <taxon>Hexapoda</taxon>
        <taxon>Insecta</taxon>
        <taxon>Pterygota</taxon>
        <taxon>Neoptera</taxon>
        <taxon>Endopterygota</taxon>
        <taxon>Coleoptera</taxon>
        <taxon>Polyphaga</taxon>
        <taxon>Elateriformia</taxon>
        <taxon>Elateroidea</taxon>
        <taxon>Lampyridae</taxon>
        <taxon>Lampyrinae</taxon>
        <taxon>Photinus</taxon>
    </lineage>
</organism>
<proteinExistence type="predicted"/>
<keyword evidence="3" id="KW-1185">Reference proteome</keyword>
<dbReference type="AlphaFoldDB" id="A0A5N4B0F7"/>
<accession>A0A5N4B0F7</accession>
<gene>
    <name evidence="2" type="ORF">PPYR_00034</name>
</gene>
<dbReference type="InParanoid" id="A0A5N4B0F7"/>
<dbReference type="Pfam" id="PF03184">
    <property type="entry name" value="DDE_1"/>
    <property type="match status" value="1"/>
</dbReference>
<evidence type="ECO:0000259" key="1">
    <source>
        <dbReference type="Pfam" id="PF03184"/>
    </source>
</evidence>
<dbReference type="Proteomes" id="UP000327044">
    <property type="component" value="Unassembled WGS sequence"/>
</dbReference>
<dbReference type="EMBL" id="VVIM01000001">
    <property type="protein sequence ID" value="KAB0803064.1"/>
    <property type="molecule type" value="Genomic_DNA"/>
</dbReference>
<dbReference type="GO" id="GO:0003676">
    <property type="term" value="F:nucleic acid binding"/>
    <property type="evidence" value="ECO:0007669"/>
    <property type="project" value="InterPro"/>
</dbReference>
<name>A0A5N4B0F7_PHOPY</name>
<feature type="domain" description="DDE-1" evidence="1">
    <location>
        <begin position="18"/>
        <end position="60"/>
    </location>
</feature>
<protein>
    <recommendedName>
        <fullName evidence="1">DDE-1 domain-containing protein</fullName>
    </recommendedName>
</protein>
<sequence length="109" mass="12909">MRRVLLKAAPSQTHYYNLASHFTEEVIRLCEENDIGFVCLPKNATHLCQPLDVGFLDRLKWPGEKFSWTGRKHIPLIHRLTKKDFPQLLQTILLRMDNKDKIKKRTFSY</sequence>
<reference evidence="2 3" key="1">
    <citation type="journal article" date="2018" name="Elife">
        <title>Firefly genomes illuminate parallel origins of bioluminescence in beetles.</title>
        <authorList>
            <person name="Fallon T.R."/>
            <person name="Lower S.E."/>
            <person name="Chang C.H."/>
            <person name="Bessho-Uehara M."/>
            <person name="Martin G.J."/>
            <person name="Bewick A.J."/>
            <person name="Behringer M."/>
            <person name="Debat H.J."/>
            <person name="Wong I."/>
            <person name="Day J.C."/>
            <person name="Suvorov A."/>
            <person name="Silva C.J."/>
            <person name="Stanger-Hall K.F."/>
            <person name="Hall D.W."/>
            <person name="Schmitz R.J."/>
            <person name="Nelson D.R."/>
            <person name="Lewis S.M."/>
            <person name="Shigenobu S."/>
            <person name="Bybee S.M."/>
            <person name="Larracuente A.M."/>
            <person name="Oba Y."/>
            <person name="Weng J.K."/>
        </authorList>
    </citation>
    <scope>NUCLEOTIDE SEQUENCE [LARGE SCALE GENOMIC DNA]</scope>
    <source>
        <strain evidence="2">1611_PpyrPB1</strain>
        <tissue evidence="2">Whole body</tissue>
    </source>
</reference>
<comment type="caution">
    <text evidence="2">The sequence shown here is derived from an EMBL/GenBank/DDBJ whole genome shotgun (WGS) entry which is preliminary data.</text>
</comment>
<evidence type="ECO:0000313" key="2">
    <source>
        <dbReference type="EMBL" id="KAB0803064.1"/>
    </source>
</evidence>
<evidence type="ECO:0000313" key="3">
    <source>
        <dbReference type="Proteomes" id="UP000327044"/>
    </source>
</evidence>